<keyword evidence="3 9" id="KW-0812">Transmembrane</keyword>
<dbReference type="EMBL" id="CASHTH010002780">
    <property type="protein sequence ID" value="CAI8035210.1"/>
    <property type="molecule type" value="Genomic_DNA"/>
</dbReference>
<dbReference type="Proteomes" id="UP001174909">
    <property type="component" value="Unassembled WGS sequence"/>
</dbReference>
<feature type="transmembrane region" description="Helical" evidence="9">
    <location>
        <begin position="582"/>
        <end position="606"/>
    </location>
</feature>
<dbReference type="GO" id="GO:0003725">
    <property type="term" value="F:double-stranded RNA binding"/>
    <property type="evidence" value="ECO:0007669"/>
    <property type="project" value="TreeGrafter"/>
</dbReference>
<dbReference type="GO" id="GO:0005886">
    <property type="term" value="C:plasma membrane"/>
    <property type="evidence" value="ECO:0007669"/>
    <property type="project" value="TreeGrafter"/>
</dbReference>
<feature type="transmembrane region" description="Helical" evidence="9">
    <location>
        <begin position="662"/>
        <end position="682"/>
    </location>
</feature>
<feature type="transmembrane region" description="Helical" evidence="9">
    <location>
        <begin position="398"/>
        <end position="419"/>
    </location>
</feature>
<keyword evidence="4 10" id="KW-0732">Signal</keyword>
<name>A0AA35SS32_GEOBA</name>
<gene>
    <name evidence="11" type="ORF">GBAR_LOCUS19770</name>
</gene>
<feature type="transmembrane region" description="Helical" evidence="9">
    <location>
        <begin position="694"/>
        <end position="715"/>
    </location>
</feature>
<proteinExistence type="inferred from homology"/>
<evidence type="ECO:0000256" key="5">
    <source>
        <dbReference type="ARBA" id="ARBA00022989"/>
    </source>
</evidence>
<evidence type="ECO:0000313" key="12">
    <source>
        <dbReference type="Proteomes" id="UP001174909"/>
    </source>
</evidence>
<keyword evidence="12" id="KW-1185">Reference proteome</keyword>
<dbReference type="GO" id="GO:0051033">
    <property type="term" value="F:RNA transmembrane transporter activity"/>
    <property type="evidence" value="ECO:0007669"/>
    <property type="project" value="TreeGrafter"/>
</dbReference>
<evidence type="ECO:0000256" key="8">
    <source>
        <dbReference type="SAM" id="MobiDB-lite"/>
    </source>
</evidence>
<sequence length="780" mass="88589">MLFSALVIATVLHIRSVVGDSKSGVVDIQPCSVATGVVSRSLSIAYSLNGNFSLCPDQSYQALRVSTWSGGDGGGQDYPLVFVTRQGRAVDSWTIPFQPPDFTIDFDGVNRTLCYNNMTSVSNSLAYVDVFTSFGENVSFNIVFDPVPNYTLQKDTWYPFQVGASTPQVHVFRFPDGVRTVTVQAKASSSRCAILSVQNVSCPINDLLEEIKSKGHYQTMSTDGFVTISRDVFKYSSFFVVLITTNYSECHSSDYVTLSPLYVNGTVLGFEQRIDVIIRPLQTAPVFPILFPLILFGVLYAITLVFIAVECLLKCRWSFPCKWVYVRKTNVSQDADGERLVPTDRTMGSLNTGGDHSSGDTAVEDSLQLHVMEKAERDLRLSHLCETQLKTLQSHYSVYSWNTVTVGIFYGLPAFQLVLSQQLLATSSGEEDLCYYNFKCSHPVGVLSSFNNVWSNVGYFLLGVLFIIVTFIRETKYTRLRKQKRPYFEKRGIPQFFGIYYAMGLALILEGVMSSLYHICPTNANFQFDTAFMFIIAGLILTKVFQNRHPDIHTNSFIAFFSFAVVIFFTLLGIHYDQRNPVAVRCSLLAITVFMVAGFFTSFYYFHRWKLSKAMFIKVFESWKFFSCKLLHPIRFFKLFGVFVINVIVAIVAIIGNKYIDFATTILTFFLLNVMLFLSMYVISKMCYREPWTLPPMVLPIVVCGLWAAALYFFMNSLTDWKLTPAESRHLNRPCSLMGFYDDHDIWHFLSAFALFFSFLFIMTLDDGIADWQWKDIHVF</sequence>
<feature type="region of interest" description="Disordered" evidence="8">
    <location>
        <begin position="342"/>
        <end position="361"/>
    </location>
</feature>
<feature type="transmembrane region" description="Helical" evidence="9">
    <location>
        <begin position="557"/>
        <end position="576"/>
    </location>
</feature>
<feature type="transmembrane region" description="Helical" evidence="9">
    <location>
        <begin position="289"/>
        <end position="313"/>
    </location>
</feature>
<evidence type="ECO:0000256" key="7">
    <source>
        <dbReference type="ARBA" id="ARBA00023180"/>
    </source>
</evidence>
<dbReference type="GO" id="GO:0005764">
    <property type="term" value="C:lysosome"/>
    <property type="evidence" value="ECO:0007669"/>
    <property type="project" value="TreeGrafter"/>
</dbReference>
<dbReference type="Pfam" id="PF13965">
    <property type="entry name" value="SID-1_RNA_chan"/>
    <property type="match status" value="1"/>
</dbReference>
<accession>A0AA35SS32</accession>
<evidence type="ECO:0000256" key="1">
    <source>
        <dbReference type="ARBA" id="ARBA00004141"/>
    </source>
</evidence>
<dbReference type="PANTHER" id="PTHR12185:SF14">
    <property type="entry name" value="CHOLESTEROL UPTAKE PROTEIN 1"/>
    <property type="match status" value="1"/>
</dbReference>
<keyword evidence="5 9" id="KW-1133">Transmembrane helix</keyword>
<evidence type="ECO:0000256" key="2">
    <source>
        <dbReference type="ARBA" id="ARBA00006618"/>
    </source>
</evidence>
<evidence type="ECO:0000256" key="6">
    <source>
        <dbReference type="ARBA" id="ARBA00023136"/>
    </source>
</evidence>
<evidence type="ECO:0000256" key="4">
    <source>
        <dbReference type="ARBA" id="ARBA00022729"/>
    </source>
</evidence>
<dbReference type="InterPro" id="IPR025958">
    <property type="entry name" value="SID1_TM_fam"/>
</dbReference>
<keyword evidence="7" id="KW-0325">Glycoprotein</keyword>
<feature type="chain" id="PRO_5041323944" evidence="10">
    <location>
        <begin position="20"/>
        <end position="780"/>
    </location>
</feature>
<dbReference type="PANTHER" id="PTHR12185">
    <property type="entry name" value="SID1 TRANSMEMBRANE FAMILY MEMEBER"/>
    <property type="match status" value="1"/>
</dbReference>
<feature type="transmembrane region" description="Helical" evidence="9">
    <location>
        <begin position="493"/>
        <end position="514"/>
    </location>
</feature>
<comment type="caution">
    <text evidence="11">The sequence shown here is derived from an EMBL/GenBank/DDBJ whole genome shotgun (WGS) entry which is preliminary data.</text>
</comment>
<feature type="transmembrane region" description="Helical" evidence="9">
    <location>
        <begin position="453"/>
        <end position="472"/>
    </location>
</feature>
<evidence type="ECO:0000313" key="11">
    <source>
        <dbReference type="EMBL" id="CAI8035210.1"/>
    </source>
</evidence>
<dbReference type="AlphaFoldDB" id="A0AA35SS32"/>
<evidence type="ECO:0000256" key="10">
    <source>
        <dbReference type="SAM" id="SignalP"/>
    </source>
</evidence>
<evidence type="ECO:0000256" key="9">
    <source>
        <dbReference type="SAM" id="Phobius"/>
    </source>
</evidence>
<feature type="transmembrane region" description="Helical" evidence="9">
    <location>
        <begin position="636"/>
        <end position="656"/>
    </location>
</feature>
<protein>
    <submittedName>
        <fullName evidence="11">SID1 transmembrane family member 1</fullName>
    </submittedName>
</protein>
<feature type="signal peptide" evidence="10">
    <location>
        <begin position="1"/>
        <end position="19"/>
    </location>
</feature>
<comment type="subcellular location">
    <subcellularLocation>
        <location evidence="1">Membrane</location>
        <topology evidence="1">Multi-pass membrane protein</topology>
    </subcellularLocation>
</comment>
<comment type="similarity">
    <text evidence="2">Belongs to the SID1 family.</text>
</comment>
<feature type="transmembrane region" description="Helical" evidence="9">
    <location>
        <begin position="526"/>
        <end position="545"/>
    </location>
</feature>
<reference evidence="11" key="1">
    <citation type="submission" date="2023-03" db="EMBL/GenBank/DDBJ databases">
        <authorList>
            <person name="Steffen K."/>
            <person name="Cardenas P."/>
        </authorList>
    </citation>
    <scope>NUCLEOTIDE SEQUENCE</scope>
</reference>
<feature type="transmembrane region" description="Helical" evidence="9">
    <location>
        <begin position="746"/>
        <end position="765"/>
    </location>
</feature>
<evidence type="ECO:0000256" key="3">
    <source>
        <dbReference type="ARBA" id="ARBA00022692"/>
    </source>
</evidence>
<keyword evidence="6 9" id="KW-0472">Membrane</keyword>
<organism evidence="11 12">
    <name type="scientific">Geodia barretti</name>
    <name type="common">Barrett's horny sponge</name>
    <dbReference type="NCBI Taxonomy" id="519541"/>
    <lineage>
        <taxon>Eukaryota</taxon>
        <taxon>Metazoa</taxon>
        <taxon>Porifera</taxon>
        <taxon>Demospongiae</taxon>
        <taxon>Heteroscleromorpha</taxon>
        <taxon>Tetractinellida</taxon>
        <taxon>Astrophorina</taxon>
        <taxon>Geodiidae</taxon>
        <taxon>Geodia</taxon>
    </lineage>
</organism>
<feature type="compositionally biased region" description="Polar residues" evidence="8">
    <location>
        <begin position="346"/>
        <end position="355"/>
    </location>
</feature>